<dbReference type="InterPro" id="IPR029787">
    <property type="entry name" value="Nucleotide_cyclase"/>
</dbReference>
<dbReference type="RefSeq" id="WP_229833453.1">
    <property type="nucleotide sequence ID" value="NZ_BNAO01000002.1"/>
</dbReference>
<protein>
    <submittedName>
        <fullName evidence="3">Diguanylate cyclase</fullName>
    </submittedName>
</protein>
<dbReference type="InterPro" id="IPR000160">
    <property type="entry name" value="GGDEF_dom"/>
</dbReference>
<dbReference type="SMART" id="SM00267">
    <property type="entry name" value="GGDEF"/>
    <property type="match status" value="1"/>
</dbReference>
<keyword evidence="4" id="KW-1185">Reference proteome</keyword>
<comment type="caution">
    <text evidence="3">The sequence shown here is derived from an EMBL/GenBank/DDBJ whole genome shotgun (WGS) entry which is preliminary data.</text>
</comment>
<sequence length="315" mass="35870">MSLAMFESVMQQLPGGILILNSSCQILYVNHYICRYSDLTAQQLIGKSFFASFPEVPQAWFNRKIEAVLSQKITEQISWQQRLYLLKFPRQDAGDESRRYMAQNCTLMPLPNPVSGELQLCLWIQDASEQARYHAKLLFTQQQLKVHERQDSLTGLMNRSFWQQQLQLEITRAERYERPLSLLLFNVDRFKPFNDKYGHEHGDQLLQALAKFSAALLRDNDLLARFGGAEFAIALPDTAIIGALEVANRFRVQLANSRLLTALPSIQVTISIGVSQYQSDVDMSELIQRAEQALHQAKCAGRNQVSIFTAKNKAG</sequence>
<dbReference type="InterPro" id="IPR013767">
    <property type="entry name" value="PAS_fold"/>
</dbReference>
<dbReference type="InterPro" id="IPR000014">
    <property type="entry name" value="PAS"/>
</dbReference>
<dbReference type="Gene3D" id="3.30.70.270">
    <property type="match status" value="1"/>
</dbReference>
<dbReference type="Proteomes" id="UP000659697">
    <property type="component" value="Unassembled WGS sequence"/>
</dbReference>
<proteinExistence type="predicted"/>
<evidence type="ECO:0000259" key="1">
    <source>
        <dbReference type="PROSITE" id="PS50112"/>
    </source>
</evidence>
<accession>A0ABQ3KYZ6</accession>
<dbReference type="PROSITE" id="PS50887">
    <property type="entry name" value="GGDEF"/>
    <property type="match status" value="1"/>
</dbReference>
<dbReference type="PROSITE" id="PS50112">
    <property type="entry name" value="PAS"/>
    <property type="match status" value="1"/>
</dbReference>
<dbReference type="NCBIfam" id="TIGR00254">
    <property type="entry name" value="GGDEF"/>
    <property type="match status" value="1"/>
</dbReference>
<gene>
    <name evidence="3" type="ORF">GCM10010919_12580</name>
</gene>
<dbReference type="PANTHER" id="PTHR46663">
    <property type="entry name" value="DIGUANYLATE CYCLASE DGCT-RELATED"/>
    <property type="match status" value="1"/>
</dbReference>
<dbReference type="Pfam" id="PF00990">
    <property type="entry name" value="GGDEF"/>
    <property type="match status" value="1"/>
</dbReference>
<dbReference type="SUPFAM" id="SSF55785">
    <property type="entry name" value="PYP-like sensor domain (PAS domain)"/>
    <property type="match status" value="1"/>
</dbReference>
<evidence type="ECO:0000313" key="3">
    <source>
        <dbReference type="EMBL" id="GHG65327.1"/>
    </source>
</evidence>
<evidence type="ECO:0000259" key="2">
    <source>
        <dbReference type="PROSITE" id="PS50887"/>
    </source>
</evidence>
<dbReference type="SMART" id="SM00091">
    <property type="entry name" value="PAS"/>
    <property type="match status" value="1"/>
</dbReference>
<dbReference type="InterPro" id="IPR035965">
    <property type="entry name" value="PAS-like_dom_sf"/>
</dbReference>
<dbReference type="Gene3D" id="3.30.450.20">
    <property type="entry name" value="PAS domain"/>
    <property type="match status" value="1"/>
</dbReference>
<feature type="domain" description="PAS" evidence="1">
    <location>
        <begin position="2"/>
        <end position="53"/>
    </location>
</feature>
<reference evidence="4" key="1">
    <citation type="journal article" date="2019" name="Int. J. Syst. Evol. Microbiol.">
        <title>The Global Catalogue of Microorganisms (GCM) 10K type strain sequencing project: providing services to taxonomists for standard genome sequencing and annotation.</title>
        <authorList>
            <consortium name="The Broad Institute Genomics Platform"/>
            <consortium name="The Broad Institute Genome Sequencing Center for Infectious Disease"/>
            <person name="Wu L."/>
            <person name="Ma J."/>
        </authorList>
    </citation>
    <scope>NUCLEOTIDE SEQUENCE [LARGE SCALE GENOMIC DNA]</scope>
    <source>
        <strain evidence="4">CGMCC 1.7003</strain>
    </source>
</reference>
<dbReference type="EMBL" id="BNAO01000002">
    <property type="protein sequence ID" value="GHG65327.1"/>
    <property type="molecule type" value="Genomic_DNA"/>
</dbReference>
<name>A0ABQ3KYZ6_9ALTE</name>
<organism evidence="3 4">
    <name type="scientific">Alishewanella longhuensis</name>
    <dbReference type="NCBI Taxonomy" id="1091037"/>
    <lineage>
        <taxon>Bacteria</taxon>
        <taxon>Pseudomonadati</taxon>
        <taxon>Pseudomonadota</taxon>
        <taxon>Gammaproteobacteria</taxon>
        <taxon>Alteromonadales</taxon>
        <taxon>Alteromonadaceae</taxon>
        <taxon>Alishewanella</taxon>
    </lineage>
</organism>
<dbReference type="Pfam" id="PF00989">
    <property type="entry name" value="PAS"/>
    <property type="match status" value="1"/>
</dbReference>
<dbReference type="SUPFAM" id="SSF55073">
    <property type="entry name" value="Nucleotide cyclase"/>
    <property type="match status" value="1"/>
</dbReference>
<dbReference type="CDD" id="cd00130">
    <property type="entry name" value="PAS"/>
    <property type="match status" value="1"/>
</dbReference>
<dbReference type="InterPro" id="IPR052163">
    <property type="entry name" value="DGC-Regulatory_Protein"/>
</dbReference>
<evidence type="ECO:0000313" key="4">
    <source>
        <dbReference type="Proteomes" id="UP000659697"/>
    </source>
</evidence>
<dbReference type="InterPro" id="IPR043128">
    <property type="entry name" value="Rev_trsase/Diguanyl_cyclase"/>
</dbReference>
<feature type="domain" description="GGDEF" evidence="2">
    <location>
        <begin position="178"/>
        <end position="310"/>
    </location>
</feature>
<dbReference type="CDD" id="cd01949">
    <property type="entry name" value="GGDEF"/>
    <property type="match status" value="1"/>
</dbReference>
<dbReference type="PANTHER" id="PTHR46663:SF2">
    <property type="entry name" value="GGDEF DOMAIN-CONTAINING PROTEIN"/>
    <property type="match status" value="1"/>
</dbReference>